<dbReference type="AlphaFoldDB" id="A0A5S3NZM4"/>
<evidence type="ECO:0008006" key="4">
    <source>
        <dbReference type="Google" id="ProtNLM"/>
    </source>
</evidence>
<protein>
    <recommendedName>
        <fullName evidence="4">DUF4345 domain-containing protein</fullName>
    </recommendedName>
</protein>
<dbReference type="OrthoDB" id="5875348at2"/>
<keyword evidence="1" id="KW-1133">Transmembrane helix</keyword>
<dbReference type="RefSeq" id="WP_138619375.1">
    <property type="nucleotide sequence ID" value="NZ_VCAO01000010.1"/>
</dbReference>
<feature type="transmembrane region" description="Helical" evidence="1">
    <location>
        <begin position="74"/>
        <end position="95"/>
    </location>
</feature>
<comment type="caution">
    <text evidence="2">The sequence shown here is derived from an EMBL/GenBank/DDBJ whole genome shotgun (WGS) entry which is preliminary data.</text>
</comment>
<feature type="transmembrane region" description="Helical" evidence="1">
    <location>
        <begin position="51"/>
        <end position="67"/>
    </location>
</feature>
<name>A0A5S3NZM4_9SPHN</name>
<keyword evidence="1" id="KW-0812">Transmembrane</keyword>
<evidence type="ECO:0000313" key="3">
    <source>
        <dbReference type="Proteomes" id="UP000309668"/>
    </source>
</evidence>
<gene>
    <name evidence="2" type="ORF">FEV51_12305</name>
</gene>
<organism evidence="2 3">
    <name type="scientific">Qipengyuania marisflavi</name>
    <dbReference type="NCBI Taxonomy" id="2486356"/>
    <lineage>
        <taxon>Bacteria</taxon>
        <taxon>Pseudomonadati</taxon>
        <taxon>Pseudomonadota</taxon>
        <taxon>Alphaproteobacteria</taxon>
        <taxon>Sphingomonadales</taxon>
        <taxon>Erythrobacteraceae</taxon>
        <taxon>Qipengyuania</taxon>
    </lineage>
</organism>
<sequence length="129" mass="13794">MHLILSAIILLLAILDMVLGIGFFLNPVSAGADFGLDVASTHGSSTLRGDMTAFFVVAAVFMAWGAWKRRGAVLIPALMLFAIAFTGRLVNLLAVGTYDGWHLPMTVEALHIIVMLLAIRAWGGSAQRV</sequence>
<keyword evidence="1" id="KW-0472">Membrane</keyword>
<reference evidence="2 3" key="1">
    <citation type="submission" date="2019-05" db="EMBL/GenBank/DDBJ databases">
        <title>Erythrobacter marisflavi sp. nov., isolated from isolated from water of an estuary environment.</title>
        <authorList>
            <person name="Yoon J.-H."/>
        </authorList>
    </citation>
    <scope>NUCLEOTIDE SEQUENCE [LARGE SCALE GENOMIC DNA]</scope>
    <source>
        <strain evidence="2 3">KEM-5</strain>
    </source>
</reference>
<feature type="transmembrane region" description="Helical" evidence="1">
    <location>
        <begin position="101"/>
        <end position="123"/>
    </location>
</feature>
<proteinExistence type="predicted"/>
<dbReference type="EMBL" id="VCAO01000010">
    <property type="protein sequence ID" value="TMM45865.1"/>
    <property type="molecule type" value="Genomic_DNA"/>
</dbReference>
<evidence type="ECO:0000313" key="2">
    <source>
        <dbReference type="EMBL" id="TMM45865.1"/>
    </source>
</evidence>
<dbReference type="Proteomes" id="UP000309668">
    <property type="component" value="Unassembled WGS sequence"/>
</dbReference>
<keyword evidence="3" id="KW-1185">Reference proteome</keyword>
<accession>A0A5S3NZM4</accession>
<evidence type="ECO:0000256" key="1">
    <source>
        <dbReference type="SAM" id="Phobius"/>
    </source>
</evidence>